<accession>A0A2N3Y329</accession>
<dbReference type="AlphaFoldDB" id="A0A2N3Y329"/>
<name>A0A2N3Y329_SACSN</name>
<dbReference type="OrthoDB" id="3659815at2"/>
<dbReference type="STRING" id="994479.GCA_000194155_01185"/>
<dbReference type="Proteomes" id="UP000233786">
    <property type="component" value="Unassembled WGS sequence"/>
</dbReference>
<evidence type="ECO:0000313" key="1">
    <source>
        <dbReference type="EMBL" id="PKW17300.1"/>
    </source>
</evidence>
<proteinExistence type="predicted"/>
<evidence type="ECO:0000313" key="2">
    <source>
        <dbReference type="Proteomes" id="UP000233786"/>
    </source>
</evidence>
<protein>
    <submittedName>
        <fullName evidence="1">ADP-heptose:LPS heptosyltransferase</fullName>
    </submittedName>
</protein>
<dbReference type="GO" id="GO:0016740">
    <property type="term" value="F:transferase activity"/>
    <property type="evidence" value="ECO:0007669"/>
    <property type="project" value="UniProtKB-KW"/>
</dbReference>
<dbReference type="RefSeq" id="WP_010692885.1">
    <property type="nucleotide sequence ID" value="NZ_CP061007.1"/>
</dbReference>
<sequence length="377" mass="41977">MQRESVLVNFVYCHPVGHAVEALQYCLGYRSANPQRRIAVVLNSATAVDLASWCDAIDEVYTVDIDVFEPPTADILAHIPREWDWVVDDPRGHQKWQHDFFPGLQRYYELAAEHFRTTGGHTQVGAPKPSYQPRNPLRLDLEAPARSWAAERLPQHAAPTIAVLPGGSAQRWRYPSLASWQRILGAVTDRWPAARVCFTGKLADDGRTSTGFTRAEFDALAGSVPNAVWALDVPLDRQLAAMQRCDLLLSPHSGFAFAALAVGTPWLTLAGNDWAEYYFNPGVPFYSVLPDLDRFPCYVVLGNTPDPVDDGPRSPTMSAERIDADLPELIEGAAWLLSTDADFDDAMRDHAARLHKLFGGRTELMYSVDDLLTSYLR</sequence>
<keyword evidence="2" id="KW-1185">Reference proteome</keyword>
<dbReference type="Gene3D" id="3.40.50.2000">
    <property type="entry name" value="Glycogen Phosphorylase B"/>
    <property type="match status" value="1"/>
</dbReference>
<dbReference type="SUPFAM" id="SSF53756">
    <property type="entry name" value="UDP-Glycosyltransferase/glycogen phosphorylase"/>
    <property type="match status" value="1"/>
</dbReference>
<organism evidence="1 2">
    <name type="scientific">Saccharopolyspora spinosa</name>
    <dbReference type="NCBI Taxonomy" id="60894"/>
    <lineage>
        <taxon>Bacteria</taxon>
        <taxon>Bacillati</taxon>
        <taxon>Actinomycetota</taxon>
        <taxon>Actinomycetes</taxon>
        <taxon>Pseudonocardiales</taxon>
        <taxon>Pseudonocardiaceae</taxon>
        <taxon>Saccharopolyspora</taxon>
    </lineage>
</organism>
<dbReference type="EMBL" id="PJNB01000001">
    <property type="protein sequence ID" value="PKW17300.1"/>
    <property type="molecule type" value="Genomic_DNA"/>
</dbReference>
<gene>
    <name evidence="1" type="ORF">A8926_5249</name>
</gene>
<reference evidence="1" key="1">
    <citation type="submission" date="2017-12" db="EMBL/GenBank/DDBJ databases">
        <title>Sequencing the genomes of 1000 Actinobacteria strains.</title>
        <authorList>
            <person name="Klenk H.-P."/>
        </authorList>
    </citation>
    <scope>NUCLEOTIDE SEQUENCE [LARGE SCALE GENOMIC DNA]</scope>
    <source>
        <strain evidence="1">DSM 44228</strain>
    </source>
</reference>
<comment type="caution">
    <text evidence="1">The sequence shown here is derived from an EMBL/GenBank/DDBJ whole genome shotgun (WGS) entry which is preliminary data.</text>
</comment>